<dbReference type="PRINTS" id="PR00032">
    <property type="entry name" value="HTHARAC"/>
</dbReference>
<dbReference type="PANTHER" id="PTHR43280">
    <property type="entry name" value="ARAC-FAMILY TRANSCRIPTIONAL REGULATOR"/>
    <property type="match status" value="1"/>
</dbReference>
<evidence type="ECO:0000256" key="2">
    <source>
        <dbReference type="ARBA" id="ARBA00023125"/>
    </source>
</evidence>
<keyword evidence="1" id="KW-0805">Transcription regulation</keyword>
<keyword evidence="2 5" id="KW-0238">DNA-binding</keyword>
<organism evidence="5 6">
    <name type="scientific">Chryseolinea serpens</name>
    <dbReference type="NCBI Taxonomy" id="947013"/>
    <lineage>
        <taxon>Bacteria</taxon>
        <taxon>Pseudomonadati</taxon>
        <taxon>Bacteroidota</taxon>
        <taxon>Cytophagia</taxon>
        <taxon>Cytophagales</taxon>
        <taxon>Fulvivirgaceae</taxon>
        <taxon>Chryseolinea</taxon>
    </lineage>
</organism>
<dbReference type="InterPro" id="IPR020449">
    <property type="entry name" value="Tscrpt_reg_AraC-type_HTH"/>
</dbReference>
<dbReference type="InterPro" id="IPR018060">
    <property type="entry name" value="HTH_AraC"/>
</dbReference>
<dbReference type="GO" id="GO:0043565">
    <property type="term" value="F:sequence-specific DNA binding"/>
    <property type="evidence" value="ECO:0007669"/>
    <property type="project" value="InterPro"/>
</dbReference>
<dbReference type="GO" id="GO:0003700">
    <property type="term" value="F:DNA-binding transcription factor activity"/>
    <property type="evidence" value="ECO:0007669"/>
    <property type="project" value="InterPro"/>
</dbReference>
<evidence type="ECO:0000256" key="3">
    <source>
        <dbReference type="ARBA" id="ARBA00023163"/>
    </source>
</evidence>
<dbReference type="InterPro" id="IPR018062">
    <property type="entry name" value="HTH_AraC-typ_CS"/>
</dbReference>
<dbReference type="Proteomes" id="UP000184212">
    <property type="component" value="Unassembled WGS sequence"/>
</dbReference>
<dbReference type="SUPFAM" id="SSF52317">
    <property type="entry name" value="Class I glutamine amidotransferase-like"/>
    <property type="match status" value="1"/>
</dbReference>
<evidence type="ECO:0000313" key="6">
    <source>
        <dbReference type="Proteomes" id="UP000184212"/>
    </source>
</evidence>
<proteinExistence type="predicted"/>
<accession>A0A1M5XT13</accession>
<dbReference type="InterPro" id="IPR029062">
    <property type="entry name" value="Class_I_gatase-like"/>
</dbReference>
<keyword evidence="3" id="KW-0804">Transcription</keyword>
<dbReference type="PROSITE" id="PS00041">
    <property type="entry name" value="HTH_ARAC_FAMILY_1"/>
    <property type="match status" value="1"/>
</dbReference>
<dbReference type="InterPro" id="IPR009057">
    <property type="entry name" value="Homeodomain-like_sf"/>
</dbReference>
<dbReference type="PROSITE" id="PS01124">
    <property type="entry name" value="HTH_ARAC_FAMILY_2"/>
    <property type="match status" value="1"/>
</dbReference>
<dbReference type="STRING" id="947013.SAMN04488109_6844"/>
<dbReference type="Pfam" id="PF01965">
    <property type="entry name" value="DJ-1_PfpI"/>
    <property type="match status" value="1"/>
</dbReference>
<dbReference type="SMART" id="SM00342">
    <property type="entry name" value="HTH_ARAC"/>
    <property type="match status" value="1"/>
</dbReference>
<dbReference type="EMBL" id="FQWQ01000007">
    <property type="protein sequence ID" value="SHI02947.1"/>
    <property type="molecule type" value="Genomic_DNA"/>
</dbReference>
<evidence type="ECO:0000259" key="4">
    <source>
        <dbReference type="PROSITE" id="PS01124"/>
    </source>
</evidence>
<protein>
    <submittedName>
        <fullName evidence="5">Transcriptional regulator GlxA family, contains an amidase domain and an AraC-type DNA-binding HTH domain</fullName>
    </submittedName>
</protein>
<evidence type="ECO:0000313" key="5">
    <source>
        <dbReference type="EMBL" id="SHI02947.1"/>
    </source>
</evidence>
<sequence length="314" mass="34549">MHFVVYLPASFYSAMAATIVELLQVVNEVNPRASLTYEFVSGTSQAQSRSGISFPSSTKAKRKADVFVLLAGLGSGINADLSQLEEEAQKAAPFIKKAQQQGAVIAATCAASYFLAHAGLLNGKRATISWWLKRKAQSKFSAVKWEPSRILIRQGRLYTSGGGFSGLELISAVLIDMGFAKEEREARKYLVLPPARTSQAPYDGDEMDDNPSPFLKQLTRISDEHLRNLTLGSLAKILAVSSRSLSRKFAEELSMTPGKWIQQERIAKASELLRKGRLSVSEVCYAVGYEDLPSFSRLFAKVTGMSPSEFRRHT</sequence>
<evidence type="ECO:0000256" key="1">
    <source>
        <dbReference type="ARBA" id="ARBA00023015"/>
    </source>
</evidence>
<dbReference type="Pfam" id="PF12833">
    <property type="entry name" value="HTH_18"/>
    <property type="match status" value="1"/>
</dbReference>
<dbReference type="Gene3D" id="3.40.50.880">
    <property type="match status" value="1"/>
</dbReference>
<dbReference type="SUPFAM" id="SSF46689">
    <property type="entry name" value="Homeodomain-like"/>
    <property type="match status" value="1"/>
</dbReference>
<dbReference type="PANTHER" id="PTHR43280:SF2">
    <property type="entry name" value="HTH-TYPE TRANSCRIPTIONAL REGULATOR EXSA"/>
    <property type="match status" value="1"/>
</dbReference>
<gene>
    <name evidence="5" type="ORF">SAMN04488109_6844</name>
</gene>
<keyword evidence="6" id="KW-1185">Reference proteome</keyword>
<dbReference type="Gene3D" id="1.10.10.60">
    <property type="entry name" value="Homeodomain-like"/>
    <property type="match status" value="2"/>
</dbReference>
<dbReference type="InterPro" id="IPR002818">
    <property type="entry name" value="DJ-1/PfpI"/>
</dbReference>
<name>A0A1M5XT13_9BACT</name>
<dbReference type="AlphaFoldDB" id="A0A1M5XT13"/>
<feature type="domain" description="HTH araC/xylS-type" evidence="4">
    <location>
        <begin position="216"/>
        <end position="313"/>
    </location>
</feature>
<reference evidence="5 6" key="1">
    <citation type="submission" date="2016-11" db="EMBL/GenBank/DDBJ databases">
        <authorList>
            <person name="Jaros S."/>
            <person name="Januszkiewicz K."/>
            <person name="Wedrychowicz H."/>
        </authorList>
    </citation>
    <scope>NUCLEOTIDE SEQUENCE [LARGE SCALE GENOMIC DNA]</scope>
    <source>
        <strain evidence="5 6">DSM 24574</strain>
    </source>
</reference>